<dbReference type="EMBL" id="JANKHO010002255">
    <property type="protein sequence ID" value="KAJ3493558.1"/>
    <property type="molecule type" value="Genomic_DNA"/>
</dbReference>
<dbReference type="AlphaFoldDB" id="A0A9W8MQD8"/>
<dbReference type="GO" id="GO:0008235">
    <property type="term" value="F:metalloexopeptidase activity"/>
    <property type="evidence" value="ECO:0007669"/>
    <property type="project" value="InterPro"/>
</dbReference>
<evidence type="ECO:0000256" key="4">
    <source>
        <dbReference type="ARBA" id="ARBA00022525"/>
    </source>
</evidence>
<comment type="similarity">
    <text evidence="3">Belongs to the peptidase M28 family. M28B subfamily.</text>
</comment>
<organism evidence="12 13">
    <name type="scientific">Agrocybe chaxingu</name>
    <dbReference type="NCBI Taxonomy" id="84603"/>
    <lineage>
        <taxon>Eukaryota</taxon>
        <taxon>Fungi</taxon>
        <taxon>Dikarya</taxon>
        <taxon>Basidiomycota</taxon>
        <taxon>Agaricomycotina</taxon>
        <taxon>Agaricomycetes</taxon>
        <taxon>Agaricomycetidae</taxon>
        <taxon>Agaricales</taxon>
        <taxon>Agaricineae</taxon>
        <taxon>Strophariaceae</taxon>
        <taxon>Agrocybe</taxon>
    </lineage>
</organism>
<keyword evidence="13" id="KW-1185">Reference proteome</keyword>
<feature type="domain" description="Fibronectin type-III" evidence="11">
    <location>
        <begin position="270"/>
        <end position="357"/>
    </location>
</feature>
<keyword evidence="9" id="KW-0482">Metalloprotease</keyword>
<dbReference type="PANTHER" id="PTHR12147:SF26">
    <property type="entry name" value="PEPTIDASE M28 DOMAIN-CONTAINING PROTEIN"/>
    <property type="match status" value="1"/>
</dbReference>
<evidence type="ECO:0000256" key="6">
    <source>
        <dbReference type="ARBA" id="ARBA00022723"/>
    </source>
</evidence>
<keyword evidence="4" id="KW-0964">Secreted</keyword>
<reference evidence="12" key="1">
    <citation type="submission" date="2022-07" db="EMBL/GenBank/DDBJ databases">
        <title>Genome Sequence of Agrocybe chaxingu.</title>
        <authorList>
            <person name="Buettner E."/>
        </authorList>
    </citation>
    <scope>NUCLEOTIDE SEQUENCE</scope>
    <source>
        <strain evidence="12">MP-N11</strain>
    </source>
</reference>
<dbReference type="InterPro" id="IPR007484">
    <property type="entry name" value="Peptidase_M28"/>
</dbReference>
<dbReference type="SUPFAM" id="SSF53187">
    <property type="entry name" value="Zn-dependent exopeptidases"/>
    <property type="match status" value="1"/>
</dbReference>
<sequence length="357" mass="38464">MVVTVPSYLQPVANRVPVPTVISNVVATLTGSKDPNRVYVVSGHYDTRISDILNFVDDAPGANDDASGVAISLELARVMAGHQPAATIMFIAVAGEEQGLLGANFTATTLRRNGVDVQGMLDNDIVGSSVGDDGTVAPFDIRMFVSGLPLSNTAAQNTALAAIGGENDSPARQLGRFIAEVGQNYLTQMNVRTIYRPDRFLRGGDQRPFLEQGFPAVRFTEPHENFAHQHQDIRVVNGTQYGDLIDFVDFEYIARVAKVNGAALWALAQAPGTPKNVVVDTSQLTNNSTLRWTADPLADGGYEVVWRQTDEPLWSRVIRVGQTNSVNLKLSKDNVQMGVRAVGKNGFRSPAAFPSPG</sequence>
<name>A0A9W8MQD8_9AGAR</name>
<proteinExistence type="inferred from homology"/>
<dbReference type="EC" id="3.4.-.-" evidence="10"/>
<accession>A0A9W8MQD8</accession>
<dbReference type="InterPro" id="IPR003961">
    <property type="entry name" value="FN3_dom"/>
</dbReference>
<keyword evidence="8 10" id="KW-0862">Zinc</keyword>
<protein>
    <recommendedName>
        <fullName evidence="10">Peptide hydrolase</fullName>
        <ecNumber evidence="10">3.4.-.-</ecNumber>
    </recommendedName>
</protein>
<dbReference type="InterPro" id="IPR036116">
    <property type="entry name" value="FN3_sf"/>
</dbReference>
<evidence type="ECO:0000313" key="13">
    <source>
        <dbReference type="Proteomes" id="UP001148786"/>
    </source>
</evidence>
<dbReference type="SUPFAM" id="SSF49265">
    <property type="entry name" value="Fibronectin type III"/>
    <property type="match status" value="1"/>
</dbReference>
<keyword evidence="6 10" id="KW-0479">Metal-binding</keyword>
<evidence type="ECO:0000313" key="12">
    <source>
        <dbReference type="EMBL" id="KAJ3493558.1"/>
    </source>
</evidence>
<dbReference type="Pfam" id="PF04389">
    <property type="entry name" value="Peptidase_M28"/>
    <property type="match status" value="1"/>
</dbReference>
<evidence type="ECO:0000256" key="1">
    <source>
        <dbReference type="ARBA" id="ARBA00001947"/>
    </source>
</evidence>
<evidence type="ECO:0000256" key="10">
    <source>
        <dbReference type="RuleBase" id="RU361240"/>
    </source>
</evidence>
<dbReference type="PANTHER" id="PTHR12147">
    <property type="entry name" value="METALLOPEPTIDASE M28 FAMILY MEMBER"/>
    <property type="match status" value="1"/>
</dbReference>
<dbReference type="Gene3D" id="3.40.630.10">
    <property type="entry name" value="Zn peptidases"/>
    <property type="match status" value="1"/>
</dbReference>
<evidence type="ECO:0000256" key="7">
    <source>
        <dbReference type="ARBA" id="ARBA00022801"/>
    </source>
</evidence>
<evidence type="ECO:0000259" key="11">
    <source>
        <dbReference type="PROSITE" id="PS50853"/>
    </source>
</evidence>
<keyword evidence="7 10" id="KW-0378">Hydrolase</keyword>
<keyword evidence="5 10" id="KW-0645">Protease</keyword>
<gene>
    <name evidence="12" type="ORF">NLJ89_g10990</name>
</gene>
<comment type="subcellular location">
    <subcellularLocation>
        <location evidence="2">Secreted</location>
    </subcellularLocation>
</comment>
<dbReference type="OrthoDB" id="10013407at2759"/>
<evidence type="ECO:0000256" key="9">
    <source>
        <dbReference type="ARBA" id="ARBA00023049"/>
    </source>
</evidence>
<dbReference type="InterPro" id="IPR045175">
    <property type="entry name" value="M28_fam"/>
</dbReference>
<evidence type="ECO:0000256" key="2">
    <source>
        <dbReference type="ARBA" id="ARBA00004613"/>
    </source>
</evidence>
<evidence type="ECO:0000256" key="3">
    <source>
        <dbReference type="ARBA" id="ARBA00005634"/>
    </source>
</evidence>
<dbReference type="Proteomes" id="UP001148786">
    <property type="component" value="Unassembled WGS sequence"/>
</dbReference>
<evidence type="ECO:0000256" key="5">
    <source>
        <dbReference type="ARBA" id="ARBA00022670"/>
    </source>
</evidence>
<dbReference type="GO" id="GO:0005576">
    <property type="term" value="C:extracellular region"/>
    <property type="evidence" value="ECO:0007669"/>
    <property type="project" value="UniProtKB-SubCell"/>
</dbReference>
<dbReference type="GO" id="GO:0046872">
    <property type="term" value="F:metal ion binding"/>
    <property type="evidence" value="ECO:0007669"/>
    <property type="project" value="UniProtKB-KW"/>
</dbReference>
<comment type="cofactor">
    <cofactor evidence="1">
        <name>Zn(2+)</name>
        <dbReference type="ChEBI" id="CHEBI:29105"/>
    </cofactor>
</comment>
<comment type="caution">
    <text evidence="12">The sequence shown here is derived from an EMBL/GenBank/DDBJ whole genome shotgun (WGS) entry which is preliminary data.</text>
</comment>
<dbReference type="GO" id="GO:0006508">
    <property type="term" value="P:proteolysis"/>
    <property type="evidence" value="ECO:0007669"/>
    <property type="project" value="UniProtKB-KW"/>
</dbReference>
<dbReference type="CDD" id="cd00063">
    <property type="entry name" value="FN3"/>
    <property type="match status" value="1"/>
</dbReference>
<dbReference type="PROSITE" id="PS50853">
    <property type="entry name" value="FN3"/>
    <property type="match status" value="1"/>
</dbReference>
<evidence type="ECO:0000256" key="8">
    <source>
        <dbReference type="ARBA" id="ARBA00022833"/>
    </source>
</evidence>